<dbReference type="InterPro" id="IPR017039">
    <property type="entry name" value="Virul_fac_BrkB"/>
</dbReference>
<dbReference type="Proteomes" id="UP000005809">
    <property type="component" value="Unassembled WGS sequence"/>
</dbReference>
<evidence type="ECO:0000256" key="5">
    <source>
        <dbReference type="ARBA" id="ARBA00023136"/>
    </source>
</evidence>
<evidence type="ECO:0000313" key="8">
    <source>
        <dbReference type="Proteomes" id="UP000005809"/>
    </source>
</evidence>
<evidence type="ECO:0000256" key="3">
    <source>
        <dbReference type="ARBA" id="ARBA00022692"/>
    </source>
</evidence>
<evidence type="ECO:0000256" key="2">
    <source>
        <dbReference type="ARBA" id="ARBA00022475"/>
    </source>
</evidence>
<feature type="transmembrane region" description="Helical" evidence="6">
    <location>
        <begin position="21"/>
        <end position="45"/>
    </location>
</feature>
<keyword evidence="3 6" id="KW-0812">Transmembrane</keyword>
<sequence>MFITLNGISLFFLAKIKDIGFLYYIIKNILPLFSMTVFFTALFLVMPNTIVKVFPAFVASIIVSVAFLIFQYIFFLLQFLLIGYSTVYGGFSVIFIFIIWIRISWFIIILGVHICYLIQNANFDINIENDGINISFNSKLYITFKVLEEMVKRYLNNLPPVNIEELRKITTSSPFLIGNILDELIRGGYIVSSLDYSEKVFCLTKNIDEIYLKEIYDFIANTGEEIFILQDGRITDDVEKIIIDKDYNRTLKSLGGEGAEKI</sequence>
<comment type="caution">
    <text evidence="7">The sequence shown here is derived from an EMBL/GenBank/DDBJ whole genome shotgun (WGS) entry which is preliminary data.</text>
</comment>
<reference evidence="7 8" key="1">
    <citation type="submission" date="2012-05" db="EMBL/GenBank/DDBJ databases">
        <title>The Genome Sequence of Fusobacterium periodontium Oral Taxon 201 Strain D10.</title>
        <authorList>
            <consortium name="The Broad Institute Genome Sequencing Platform"/>
            <consortium name="The Broad Institute Genome Sequencing Center for Infectious Disease"/>
            <person name="Earl A."/>
            <person name="Ward D."/>
            <person name="Feldgarden M."/>
            <person name="Gevers D."/>
            <person name="Strauss J."/>
            <person name="Sibley C."/>
            <person name="White A."/>
            <person name="Ambrose C.E."/>
            <person name="Allen-Vercoe E."/>
            <person name="Walker B."/>
            <person name="Young S.K."/>
            <person name="Zeng Q."/>
            <person name="Gargeya S."/>
            <person name="Fitzgerald M."/>
            <person name="Haas B."/>
            <person name="Abouelleil A."/>
            <person name="Alvarado L."/>
            <person name="Arachchi H.M."/>
            <person name="Berlin A.M."/>
            <person name="Chapman S.B."/>
            <person name="Goldberg J."/>
            <person name="Griggs A."/>
            <person name="Gujja S."/>
            <person name="Hansen M."/>
            <person name="Howarth C."/>
            <person name="Imamovic A."/>
            <person name="Larimer J."/>
            <person name="McCowan C."/>
            <person name="Montmayeur A."/>
            <person name="Murphy C."/>
            <person name="Neiman D."/>
            <person name="Pearson M."/>
            <person name="Priest M."/>
            <person name="Roberts A."/>
            <person name="Saif S."/>
            <person name="Shea T."/>
            <person name="Sisk P."/>
            <person name="Sykes S."/>
            <person name="Wortman J."/>
            <person name="Nusbaum C."/>
            <person name="Birren B."/>
        </authorList>
    </citation>
    <scope>NUCLEOTIDE SEQUENCE [LARGE SCALE GENOMIC DNA]</scope>
    <source>
        <strain evidence="7 8">D10</strain>
    </source>
</reference>
<evidence type="ECO:0000256" key="6">
    <source>
        <dbReference type="SAM" id="Phobius"/>
    </source>
</evidence>
<keyword evidence="2" id="KW-1003">Cell membrane</keyword>
<feature type="transmembrane region" description="Helical" evidence="6">
    <location>
        <begin position="57"/>
        <end position="81"/>
    </location>
</feature>
<keyword evidence="4 6" id="KW-1133">Transmembrane helix</keyword>
<dbReference type="PATRIC" id="fig|620833.3.peg.1193"/>
<evidence type="ECO:0000256" key="4">
    <source>
        <dbReference type="ARBA" id="ARBA00022989"/>
    </source>
</evidence>
<evidence type="ECO:0000313" key="7">
    <source>
        <dbReference type="EMBL" id="EKA93576.1"/>
    </source>
</evidence>
<gene>
    <name evidence="7" type="ORF">FPOG_01553</name>
</gene>
<keyword evidence="5 6" id="KW-0472">Membrane</keyword>
<dbReference type="GO" id="GO:0005886">
    <property type="term" value="C:plasma membrane"/>
    <property type="evidence" value="ECO:0007669"/>
    <property type="project" value="UniProtKB-SubCell"/>
</dbReference>
<proteinExistence type="predicted"/>
<feature type="transmembrane region" description="Helical" evidence="6">
    <location>
        <begin position="93"/>
        <end position="119"/>
    </location>
</feature>
<dbReference type="Pfam" id="PF03631">
    <property type="entry name" value="Virul_fac_BrkB"/>
    <property type="match status" value="1"/>
</dbReference>
<dbReference type="EMBL" id="ACIF01000215">
    <property type="protein sequence ID" value="EKA93576.1"/>
    <property type="molecule type" value="Genomic_DNA"/>
</dbReference>
<name>K1GPS5_9FUSO</name>
<dbReference type="HOGENOM" id="CLU_1281646_0_0_0"/>
<organism evidence="7 8">
    <name type="scientific">Fusobacterium periodonticum D10</name>
    <dbReference type="NCBI Taxonomy" id="620833"/>
    <lineage>
        <taxon>Bacteria</taxon>
        <taxon>Fusobacteriati</taxon>
        <taxon>Fusobacteriota</taxon>
        <taxon>Fusobacteriia</taxon>
        <taxon>Fusobacteriales</taxon>
        <taxon>Fusobacteriaceae</taxon>
        <taxon>Fusobacterium</taxon>
    </lineage>
</organism>
<accession>K1GPS5</accession>
<dbReference type="AlphaFoldDB" id="K1GPS5"/>
<protein>
    <submittedName>
        <fullName evidence="7">YihY family protein</fullName>
    </submittedName>
</protein>
<dbReference type="PANTHER" id="PTHR30213">
    <property type="entry name" value="INNER MEMBRANE PROTEIN YHJD"/>
    <property type="match status" value="1"/>
</dbReference>
<dbReference type="PANTHER" id="PTHR30213:SF0">
    <property type="entry name" value="UPF0761 MEMBRANE PROTEIN YIHY"/>
    <property type="match status" value="1"/>
</dbReference>
<evidence type="ECO:0000256" key="1">
    <source>
        <dbReference type="ARBA" id="ARBA00004651"/>
    </source>
</evidence>
<comment type="subcellular location">
    <subcellularLocation>
        <location evidence="1">Cell membrane</location>
        <topology evidence="1">Multi-pass membrane protein</topology>
    </subcellularLocation>
</comment>